<dbReference type="PANTHER" id="PTHR46589">
    <property type="entry name" value="APOPTOTIC CHROMATIN CONDENSATION INDUCER IN THE NUCLEUS"/>
    <property type="match status" value="1"/>
</dbReference>
<dbReference type="InterPro" id="IPR052793">
    <property type="entry name" value="EJC-associated_protein"/>
</dbReference>
<dbReference type="AlphaFoldDB" id="A0A183IV79"/>
<evidence type="ECO:0000313" key="4">
    <source>
        <dbReference type="EMBL" id="VDP13408.1"/>
    </source>
</evidence>
<keyword evidence="1" id="KW-0694">RNA-binding</keyword>
<dbReference type="OrthoDB" id="5348404at2759"/>
<dbReference type="InterPro" id="IPR035979">
    <property type="entry name" value="RBD_domain_sf"/>
</dbReference>
<name>A0A183IV79_9BILA</name>
<feature type="compositionally biased region" description="Basic and acidic residues" evidence="2">
    <location>
        <begin position="456"/>
        <end position="465"/>
    </location>
</feature>
<evidence type="ECO:0000313" key="6">
    <source>
        <dbReference type="WBParaSite" id="SBAD_0000781301-mRNA-1"/>
    </source>
</evidence>
<dbReference type="GO" id="GO:0061574">
    <property type="term" value="C:ASAP complex"/>
    <property type="evidence" value="ECO:0007669"/>
    <property type="project" value="TreeGrafter"/>
</dbReference>
<dbReference type="SUPFAM" id="SSF54928">
    <property type="entry name" value="RNA-binding domain, RBD"/>
    <property type="match status" value="1"/>
</dbReference>
<dbReference type="InterPro" id="IPR034257">
    <property type="entry name" value="Acinus_RRM"/>
</dbReference>
<dbReference type="InterPro" id="IPR012677">
    <property type="entry name" value="Nucleotide-bd_a/b_plait_sf"/>
</dbReference>
<protein>
    <submittedName>
        <fullName evidence="6">RRM domain-containing protein</fullName>
    </submittedName>
</protein>
<dbReference type="Proteomes" id="UP000270296">
    <property type="component" value="Unassembled WGS sequence"/>
</dbReference>
<sequence>MCQLYDFSNVILEAARATLSSEASSDEQESREERVNADRASLSAAETSESEQFEKQMYQLNEHVSADLVQSPGAPVTECETSDKHDSNASPHIKEPLISDETPADTPSSVAPHTVEPECTAESEKATVMAFLPCLEVKESSKHNLLDSGHLCPQLQFYPRVQCFVEVMSKPPQRKRKWKATTVGKRTTVAISSESLKEIVSEIPAVDSEIAQLSAGAGVLLDYDESPTNKRMDDMEEENMLESVETVPYGEQITVEVSKPRETLDEKPVDFESSQRLPSPPRYPVSNIIHVRCLTRPFTTRSLHQLLAQFGTFSKDDFWMDGIKSHCLVKYENEEDALRARNALHNLQWPPSNQKVLRVDFATQDDLDRHRGLVEKKPAKMVNSQNAVQLHREPQPRVPVEVDRRRITPNELPVETESDRRSPARNIWPRNREWDRGKLSREQLSRTEEEVQLPEPQKKRMREDEAVPPVPARLLEELFRKTKCTPCVYWLPLTEEQSLLKV</sequence>
<dbReference type="PROSITE" id="PS50102">
    <property type="entry name" value="RRM"/>
    <property type="match status" value="1"/>
</dbReference>
<dbReference type="CDD" id="cd12432">
    <property type="entry name" value="RRM_ACINU"/>
    <property type="match status" value="1"/>
</dbReference>
<gene>
    <name evidence="4" type="ORF">SBAD_LOCUS7526</name>
</gene>
<feature type="domain" description="RRM" evidence="3">
    <location>
        <begin position="287"/>
        <end position="364"/>
    </location>
</feature>
<feature type="region of interest" description="Disordered" evidence="2">
    <location>
        <begin position="439"/>
        <end position="466"/>
    </location>
</feature>
<evidence type="ECO:0000256" key="2">
    <source>
        <dbReference type="SAM" id="MobiDB-lite"/>
    </source>
</evidence>
<dbReference type="Pfam" id="PF16294">
    <property type="entry name" value="RSB_motif"/>
    <property type="match status" value="1"/>
</dbReference>
<reference evidence="4 5" key="2">
    <citation type="submission" date="2018-11" db="EMBL/GenBank/DDBJ databases">
        <authorList>
            <consortium name="Pathogen Informatics"/>
        </authorList>
    </citation>
    <scope>NUCLEOTIDE SEQUENCE [LARGE SCALE GENOMIC DNA]</scope>
</reference>
<dbReference type="GO" id="GO:0003723">
    <property type="term" value="F:RNA binding"/>
    <property type="evidence" value="ECO:0007669"/>
    <property type="project" value="UniProtKB-UniRule"/>
</dbReference>
<dbReference type="InterPro" id="IPR000504">
    <property type="entry name" value="RRM_dom"/>
</dbReference>
<evidence type="ECO:0000256" key="1">
    <source>
        <dbReference type="PROSITE-ProRule" id="PRU00176"/>
    </source>
</evidence>
<accession>A0A183IV79</accession>
<dbReference type="EMBL" id="UZAM01010706">
    <property type="protein sequence ID" value="VDP13408.1"/>
    <property type="molecule type" value="Genomic_DNA"/>
</dbReference>
<feature type="region of interest" description="Disordered" evidence="2">
    <location>
        <begin position="18"/>
        <end position="116"/>
    </location>
</feature>
<evidence type="ECO:0000259" key="3">
    <source>
        <dbReference type="PROSITE" id="PS50102"/>
    </source>
</evidence>
<organism evidence="6">
    <name type="scientific">Soboliphyme baturini</name>
    <dbReference type="NCBI Taxonomy" id="241478"/>
    <lineage>
        <taxon>Eukaryota</taxon>
        <taxon>Metazoa</taxon>
        <taxon>Ecdysozoa</taxon>
        <taxon>Nematoda</taxon>
        <taxon>Enoplea</taxon>
        <taxon>Dorylaimia</taxon>
        <taxon>Dioctophymatida</taxon>
        <taxon>Dioctophymatoidea</taxon>
        <taxon>Soboliphymatidae</taxon>
        <taxon>Soboliphyme</taxon>
    </lineage>
</organism>
<dbReference type="PANTHER" id="PTHR46589:SF1">
    <property type="entry name" value="APOPTOTIC CHROMATIN CONDENSATION INDUCER IN THE NUCLEUS"/>
    <property type="match status" value="1"/>
</dbReference>
<dbReference type="WBParaSite" id="SBAD_0000781301-mRNA-1">
    <property type="protein sequence ID" value="SBAD_0000781301-mRNA-1"/>
    <property type="gene ID" value="SBAD_0000781301"/>
</dbReference>
<dbReference type="GO" id="GO:0071011">
    <property type="term" value="C:precatalytic spliceosome"/>
    <property type="evidence" value="ECO:0007669"/>
    <property type="project" value="TreeGrafter"/>
</dbReference>
<keyword evidence="5" id="KW-1185">Reference proteome</keyword>
<feature type="compositionally biased region" description="Basic and acidic residues" evidence="2">
    <location>
        <begin position="81"/>
        <end position="97"/>
    </location>
</feature>
<feature type="compositionally biased region" description="Basic and acidic residues" evidence="2">
    <location>
        <begin position="439"/>
        <end position="449"/>
    </location>
</feature>
<dbReference type="InterPro" id="IPR032552">
    <property type="entry name" value="RSB_motif"/>
</dbReference>
<dbReference type="GO" id="GO:0008380">
    <property type="term" value="P:RNA splicing"/>
    <property type="evidence" value="ECO:0007669"/>
    <property type="project" value="TreeGrafter"/>
</dbReference>
<reference evidence="6" key="1">
    <citation type="submission" date="2016-06" db="UniProtKB">
        <authorList>
            <consortium name="WormBaseParasite"/>
        </authorList>
    </citation>
    <scope>IDENTIFICATION</scope>
</reference>
<dbReference type="SMART" id="SM00360">
    <property type="entry name" value="RRM"/>
    <property type="match status" value="1"/>
</dbReference>
<dbReference type="Gene3D" id="3.30.70.330">
    <property type="match status" value="1"/>
</dbReference>
<evidence type="ECO:0000313" key="5">
    <source>
        <dbReference type="Proteomes" id="UP000270296"/>
    </source>
</evidence>
<proteinExistence type="predicted"/>
<dbReference type="Pfam" id="PF00076">
    <property type="entry name" value="RRM_1"/>
    <property type="match status" value="1"/>
</dbReference>